<reference evidence="11" key="2">
    <citation type="journal article" date="2018" name="Genome Announc.">
        <title>Complete Genome Sequence of Kyrpidia sp. Strain EA-1, a Thermophilic Knallgas Bacterium, Isolated from the Azores.</title>
        <authorList>
            <person name="Reiner J.E."/>
            <person name="Lapp C.J."/>
            <person name="Bunk B."/>
            <person name="Sproer C."/>
            <person name="Overmann J."/>
            <person name="Gescher J."/>
        </authorList>
    </citation>
    <scope>NUCLEOTIDE SEQUENCE</scope>
    <source>
        <strain evidence="11">EA-1</strain>
    </source>
</reference>
<dbReference type="InterPro" id="IPR036388">
    <property type="entry name" value="WH-like_DNA-bd_sf"/>
</dbReference>
<evidence type="ECO:0000256" key="6">
    <source>
        <dbReference type="ARBA" id="ARBA00022833"/>
    </source>
</evidence>
<dbReference type="PANTHER" id="PTHR33202">
    <property type="entry name" value="ZINC UPTAKE REGULATION PROTEIN"/>
    <property type="match status" value="1"/>
</dbReference>
<evidence type="ECO:0000256" key="10">
    <source>
        <dbReference type="PIRSR" id="PIRSR602481-1"/>
    </source>
</evidence>
<dbReference type="FunFam" id="1.10.10.10:FF:000007">
    <property type="entry name" value="Ferric uptake regulation protein"/>
    <property type="match status" value="1"/>
</dbReference>
<dbReference type="RefSeq" id="WP_100667497.1">
    <property type="nucleotide sequence ID" value="NZ_CP024955.1"/>
</dbReference>
<feature type="binding site" evidence="10">
    <location>
        <position position="97"/>
    </location>
    <ligand>
        <name>Zn(2+)</name>
        <dbReference type="ChEBI" id="CHEBI:29105"/>
    </ligand>
</feature>
<dbReference type="GO" id="GO:0045892">
    <property type="term" value="P:negative regulation of DNA-templated transcription"/>
    <property type="evidence" value="ECO:0007669"/>
    <property type="project" value="TreeGrafter"/>
</dbReference>
<dbReference type="EMBL" id="LR792683">
    <property type="protein sequence ID" value="CAB3392529.1"/>
    <property type="molecule type" value="Genomic_DNA"/>
</dbReference>
<feature type="binding site" evidence="10">
    <location>
        <position position="94"/>
    </location>
    <ligand>
        <name>Zn(2+)</name>
        <dbReference type="ChEBI" id="CHEBI:29105"/>
    </ligand>
</feature>
<dbReference type="Gene3D" id="1.10.10.10">
    <property type="entry name" value="Winged helix-like DNA-binding domain superfamily/Winged helix DNA-binding domain"/>
    <property type="match status" value="1"/>
</dbReference>
<dbReference type="OrthoDB" id="8659436at2"/>
<reference evidence="12 14" key="3">
    <citation type="submission" date="2020-04" db="EMBL/GenBank/DDBJ databases">
        <authorList>
            <person name="Hogendoorn C."/>
        </authorList>
    </citation>
    <scope>NUCLEOTIDE SEQUENCE [LARGE SCALE GENOMIC DNA]</scope>
    <source>
        <strain evidence="12">COOX1</strain>
    </source>
</reference>
<comment type="cofactor">
    <cofactor evidence="10">
        <name>Zn(2+)</name>
        <dbReference type="ChEBI" id="CHEBI:29105"/>
    </cofactor>
    <text evidence="10">Binds 1 zinc ion per subunit.</text>
</comment>
<evidence type="ECO:0000256" key="2">
    <source>
        <dbReference type="ARBA" id="ARBA00007957"/>
    </source>
</evidence>
<evidence type="ECO:0000256" key="3">
    <source>
        <dbReference type="ARBA" id="ARBA00022490"/>
    </source>
</evidence>
<evidence type="ECO:0000256" key="9">
    <source>
        <dbReference type="ARBA" id="ARBA00023163"/>
    </source>
</evidence>
<keyword evidence="9" id="KW-0804">Transcription</keyword>
<evidence type="ECO:0000313" key="13">
    <source>
        <dbReference type="Proteomes" id="UP000231932"/>
    </source>
</evidence>
<evidence type="ECO:0000256" key="4">
    <source>
        <dbReference type="ARBA" id="ARBA00022491"/>
    </source>
</evidence>
<keyword evidence="5 10" id="KW-0479">Metal-binding</keyword>
<accession>A0A2K8N5V1</accession>
<keyword evidence="4" id="KW-0678">Repressor</keyword>
<organism evidence="11 13">
    <name type="scientific">Kyrpidia spormannii</name>
    <dbReference type="NCBI Taxonomy" id="2055160"/>
    <lineage>
        <taxon>Bacteria</taxon>
        <taxon>Bacillati</taxon>
        <taxon>Bacillota</taxon>
        <taxon>Bacilli</taxon>
        <taxon>Bacillales</taxon>
        <taxon>Alicyclobacillaceae</taxon>
        <taxon>Kyrpidia</taxon>
    </lineage>
</organism>
<dbReference type="SUPFAM" id="SSF46785">
    <property type="entry name" value="Winged helix' DNA-binding domain"/>
    <property type="match status" value="1"/>
</dbReference>
<keyword evidence="3" id="KW-0963">Cytoplasm</keyword>
<dbReference type="InterPro" id="IPR002481">
    <property type="entry name" value="FUR"/>
</dbReference>
<dbReference type="GO" id="GO:0008270">
    <property type="term" value="F:zinc ion binding"/>
    <property type="evidence" value="ECO:0007669"/>
    <property type="project" value="TreeGrafter"/>
</dbReference>
<dbReference type="CDD" id="cd07153">
    <property type="entry name" value="Fur_like"/>
    <property type="match status" value="1"/>
</dbReference>
<keyword evidence="13" id="KW-1185">Reference proteome</keyword>
<dbReference type="PANTHER" id="PTHR33202:SF8">
    <property type="entry name" value="PEROXIDE-RESPONSIVE REPRESSOR PERR"/>
    <property type="match status" value="1"/>
</dbReference>
<reference evidence="13" key="1">
    <citation type="submission" date="2017-11" db="EMBL/GenBank/DDBJ databases">
        <title>Complete Genome Sequence of Kyrpidia sp. Strain EA-1, a thermophilic, hydrogen-oxidizing Bacterium, isolated from the Azores.</title>
        <authorList>
            <person name="Reiner J.E."/>
            <person name="Lapp C.J."/>
            <person name="Bunk B."/>
            <person name="Gescher J."/>
        </authorList>
    </citation>
    <scope>NUCLEOTIDE SEQUENCE [LARGE SCALE GENOMIC DNA]</scope>
    <source>
        <strain evidence="13">EA-1</strain>
    </source>
</reference>
<dbReference type="GO" id="GO:1900376">
    <property type="term" value="P:regulation of secondary metabolite biosynthetic process"/>
    <property type="evidence" value="ECO:0007669"/>
    <property type="project" value="TreeGrafter"/>
</dbReference>
<comment type="subcellular location">
    <subcellularLocation>
        <location evidence="1">Cytoplasm</location>
    </subcellularLocation>
</comment>
<dbReference type="GO" id="GO:0000976">
    <property type="term" value="F:transcription cis-regulatory region binding"/>
    <property type="evidence" value="ECO:0007669"/>
    <property type="project" value="TreeGrafter"/>
</dbReference>
<dbReference type="AlphaFoldDB" id="A0A2K8N5V1"/>
<feature type="binding site" evidence="10">
    <location>
        <position position="137"/>
    </location>
    <ligand>
        <name>Zn(2+)</name>
        <dbReference type="ChEBI" id="CHEBI:29105"/>
    </ligand>
</feature>
<evidence type="ECO:0000256" key="8">
    <source>
        <dbReference type="ARBA" id="ARBA00023125"/>
    </source>
</evidence>
<protein>
    <submittedName>
        <fullName evidence="12">Transcriptional regulator (Fur family)</fullName>
    </submittedName>
    <submittedName>
        <fullName evidence="11">Transcriptional repressor</fullName>
    </submittedName>
</protein>
<dbReference type="Proteomes" id="UP000502196">
    <property type="component" value="Chromosome"/>
</dbReference>
<feature type="binding site" evidence="10">
    <location>
        <position position="134"/>
    </location>
    <ligand>
        <name>Zn(2+)</name>
        <dbReference type="ChEBI" id="CHEBI:29105"/>
    </ligand>
</feature>
<dbReference type="Proteomes" id="UP000231932">
    <property type="component" value="Chromosome"/>
</dbReference>
<dbReference type="EMBL" id="CP024955">
    <property type="protein sequence ID" value="ATY84683.1"/>
    <property type="molecule type" value="Genomic_DNA"/>
</dbReference>
<dbReference type="InterPro" id="IPR043135">
    <property type="entry name" value="Fur_C"/>
</dbReference>
<sequence length="142" mass="16085">MRSYDEAVGLLKGRGVRITPQRTAILQYLLSHRTHPTADEIYRAIQPSYPNVSVATVYNNLRAFQEAGLVRELTAGDHASRFDVNMVPHHHAVCDRCGKIVDFYHPQLDGLAEAMEEELGFAVTEQRIEVHGLCRECRQRPS</sequence>
<name>A0A2K8N5V1_9BACL</name>
<keyword evidence="8" id="KW-0238">DNA-binding</keyword>
<keyword evidence="7" id="KW-0805">Transcription regulation</keyword>
<dbReference type="KEGG" id="kyr:CVV65_06825"/>
<evidence type="ECO:0000256" key="5">
    <source>
        <dbReference type="ARBA" id="ARBA00022723"/>
    </source>
</evidence>
<dbReference type="InterPro" id="IPR036390">
    <property type="entry name" value="WH_DNA-bd_sf"/>
</dbReference>
<evidence type="ECO:0000256" key="1">
    <source>
        <dbReference type="ARBA" id="ARBA00004496"/>
    </source>
</evidence>
<dbReference type="Pfam" id="PF01475">
    <property type="entry name" value="FUR"/>
    <property type="match status" value="1"/>
</dbReference>
<dbReference type="GO" id="GO:0005737">
    <property type="term" value="C:cytoplasm"/>
    <property type="evidence" value="ECO:0007669"/>
    <property type="project" value="UniProtKB-SubCell"/>
</dbReference>
<dbReference type="GO" id="GO:0003700">
    <property type="term" value="F:DNA-binding transcription factor activity"/>
    <property type="evidence" value="ECO:0007669"/>
    <property type="project" value="InterPro"/>
</dbReference>
<evidence type="ECO:0000313" key="12">
    <source>
        <dbReference type="EMBL" id="CAB3392529.1"/>
    </source>
</evidence>
<comment type="similarity">
    <text evidence="2">Belongs to the Fur family.</text>
</comment>
<keyword evidence="6 10" id="KW-0862">Zinc</keyword>
<evidence type="ECO:0000256" key="7">
    <source>
        <dbReference type="ARBA" id="ARBA00023015"/>
    </source>
</evidence>
<evidence type="ECO:0000313" key="11">
    <source>
        <dbReference type="EMBL" id="ATY84683.1"/>
    </source>
</evidence>
<dbReference type="Gene3D" id="3.30.1490.190">
    <property type="match status" value="1"/>
</dbReference>
<gene>
    <name evidence="12" type="primary">perR</name>
    <name evidence="12" type="ORF">COOX1_1456</name>
    <name evidence="11" type="ORF">CVV65_06825</name>
</gene>
<proteinExistence type="inferred from homology"/>
<evidence type="ECO:0000313" key="14">
    <source>
        <dbReference type="Proteomes" id="UP000502196"/>
    </source>
</evidence>